<dbReference type="PROSITE" id="PS01186">
    <property type="entry name" value="EGF_2"/>
    <property type="match status" value="1"/>
</dbReference>
<evidence type="ECO:0000256" key="13">
    <source>
        <dbReference type="ARBA" id="ARBA00023180"/>
    </source>
</evidence>
<dbReference type="STRING" id="35570.A0A1I8Q5M8"/>
<evidence type="ECO:0000256" key="6">
    <source>
        <dbReference type="ARBA" id="ARBA00022737"/>
    </source>
</evidence>
<keyword evidence="9" id="KW-0896">Oogenesis</keyword>
<keyword evidence="12 16" id="KW-1015">Disulfide bond</keyword>
<evidence type="ECO:0000313" key="22">
    <source>
        <dbReference type="Proteomes" id="UP000095300"/>
    </source>
</evidence>
<keyword evidence="13" id="KW-0325">Glycoprotein</keyword>
<evidence type="ECO:0000256" key="5">
    <source>
        <dbReference type="ARBA" id="ARBA00022729"/>
    </source>
</evidence>
<dbReference type="Gene3D" id="2.10.25.10">
    <property type="entry name" value="Laminin"/>
    <property type="match status" value="3"/>
</dbReference>
<evidence type="ECO:0000313" key="21">
    <source>
        <dbReference type="EnsemblMetazoa" id="SCAU014143-PA"/>
    </source>
</evidence>
<dbReference type="EnsemblMetazoa" id="SCAU014143-RA">
    <property type="protein sequence ID" value="SCAU014143-PA"/>
    <property type="gene ID" value="SCAU014143"/>
</dbReference>
<evidence type="ECO:0000256" key="17">
    <source>
        <dbReference type="PROSITE-ProRule" id="PRU00461"/>
    </source>
</evidence>
<reference evidence="21" key="1">
    <citation type="submission" date="2020-05" db="UniProtKB">
        <authorList>
            <consortium name="EnsemblMetazoa"/>
        </authorList>
    </citation>
    <scope>IDENTIFICATION</scope>
    <source>
        <strain evidence="21">USDA</strain>
    </source>
</reference>
<dbReference type="GO" id="GO:0017147">
    <property type="term" value="F:Wnt-protein binding"/>
    <property type="evidence" value="ECO:0007669"/>
    <property type="project" value="TreeGrafter"/>
</dbReference>
<evidence type="ECO:0000256" key="15">
    <source>
        <dbReference type="ARBA" id="ARBA00040020"/>
    </source>
</evidence>
<feature type="disulfide bond" evidence="16">
    <location>
        <begin position="407"/>
        <end position="416"/>
    </location>
</feature>
<keyword evidence="11 18" id="KW-0472">Membrane</keyword>
<dbReference type="InterPro" id="IPR000033">
    <property type="entry name" value="LDLR_classB_rpt"/>
</dbReference>
<dbReference type="GO" id="GO:0048477">
    <property type="term" value="P:oogenesis"/>
    <property type="evidence" value="ECO:0007669"/>
    <property type="project" value="UniProtKB-KW"/>
</dbReference>
<dbReference type="OrthoDB" id="382013at2759"/>
<comment type="subcellular location">
    <subcellularLocation>
        <location evidence="1">Cell membrane</location>
        <topology evidence="1">Single-pass type I membrane protein</topology>
    </subcellularLocation>
</comment>
<sequence length="628" mass="71533">MWKYFQMLLLLMVLLAHCHHAMGDGIWDYAVTAKTKIIFYDEHWREVTSSAHQFDYLSAIAFDETEEIVYFADRLHNNGSIFSLKLPRGGSTDDTHIIETIVHRTQNETISSIAYDPLDRNVYWVDQRSKKIYIASIGRKETESPKVFMDFAKEETLPDGIGIDFCRRKLYWTNSNFTNATIERIDLSGHNRKVIVSTDLYLPHGIVVDQLSDRIYWVVDQQGAHFTVESANLDGTDRRIVVKGINSTPFNLAVTKDLIYWTDQRHNAVFTHTKVASEKKNQTEEGAKEATNPHIIFKLQEKPSGIIGRSRYMTTLKQDDHCSGVVNKIKRRLLDSNIVSSINNNPSNMTLLHRDYCLNDGEYIAQSGICICKVGYVGARCETNECHNYCMHGTCTMSSTGQQKCSCQHGFYGKRCQSSKCSGYCLNEGECKIDNNGDPMCECADNFSGQRCDQNSTEICSLFCRILKYDSDTYVPFGCHDICEELASANEETARLYAIPTYKHLEVCKDQVTWTNTIIIALVAGVVSCLCLVLLIVHGVRRFYKPARPRIKKTFVVRRQPAASSDTPLTNRPIATEQCEITIENCCNMNYCDTPCFDPKMVQQTLSRDNNAKEDKKILIHNMEDDLY</sequence>
<dbReference type="KEGG" id="scac:106089415"/>
<organism evidence="21 22">
    <name type="scientific">Stomoxys calcitrans</name>
    <name type="common">Stable fly</name>
    <name type="synonym">Conops calcitrans</name>
    <dbReference type="NCBI Taxonomy" id="35570"/>
    <lineage>
        <taxon>Eukaryota</taxon>
        <taxon>Metazoa</taxon>
        <taxon>Ecdysozoa</taxon>
        <taxon>Arthropoda</taxon>
        <taxon>Hexapoda</taxon>
        <taxon>Insecta</taxon>
        <taxon>Pterygota</taxon>
        <taxon>Neoptera</taxon>
        <taxon>Endopterygota</taxon>
        <taxon>Diptera</taxon>
        <taxon>Brachycera</taxon>
        <taxon>Muscomorpha</taxon>
        <taxon>Muscoidea</taxon>
        <taxon>Muscidae</taxon>
        <taxon>Stomoxys</taxon>
    </lineage>
</organism>
<dbReference type="SUPFAM" id="SSF63825">
    <property type="entry name" value="YWTD domain"/>
    <property type="match status" value="1"/>
</dbReference>
<keyword evidence="8" id="KW-0744">Spermatogenesis</keyword>
<dbReference type="PROSITE" id="PS50026">
    <property type="entry name" value="EGF_3"/>
    <property type="match status" value="2"/>
</dbReference>
<accession>A0A1I8Q5M8</accession>
<dbReference type="SMART" id="SM00135">
    <property type="entry name" value="LY"/>
    <property type="match status" value="5"/>
</dbReference>
<evidence type="ECO:0000256" key="8">
    <source>
        <dbReference type="ARBA" id="ARBA00022871"/>
    </source>
</evidence>
<dbReference type="SUPFAM" id="SSF57196">
    <property type="entry name" value="EGF/Laminin"/>
    <property type="match status" value="2"/>
</dbReference>
<dbReference type="PANTHER" id="PTHR46513:SF42">
    <property type="entry name" value="PROTEIN CUEBALL"/>
    <property type="match status" value="1"/>
</dbReference>
<feature type="transmembrane region" description="Helical" evidence="18">
    <location>
        <begin position="518"/>
        <end position="540"/>
    </location>
</feature>
<protein>
    <recommendedName>
        <fullName evidence="15">Protein cueball</fullName>
    </recommendedName>
</protein>
<name>A0A1I8Q5M8_STOCA</name>
<dbReference type="GO" id="GO:0007283">
    <property type="term" value="P:spermatogenesis"/>
    <property type="evidence" value="ECO:0007669"/>
    <property type="project" value="UniProtKB-KW"/>
</dbReference>
<proteinExistence type="inferred from homology"/>
<dbReference type="GO" id="GO:0060070">
    <property type="term" value="P:canonical Wnt signaling pathway"/>
    <property type="evidence" value="ECO:0007669"/>
    <property type="project" value="TreeGrafter"/>
</dbReference>
<dbReference type="Gene3D" id="2.120.10.30">
    <property type="entry name" value="TolB, C-terminal domain"/>
    <property type="match status" value="1"/>
</dbReference>
<dbReference type="GO" id="GO:0005886">
    <property type="term" value="C:plasma membrane"/>
    <property type="evidence" value="ECO:0007669"/>
    <property type="project" value="UniProtKB-SubCell"/>
</dbReference>
<gene>
    <name evidence="21" type="primary">106089415</name>
</gene>
<evidence type="ECO:0000256" key="7">
    <source>
        <dbReference type="ARBA" id="ARBA00022782"/>
    </source>
</evidence>
<keyword evidence="3 16" id="KW-0245">EGF-like domain</keyword>
<keyword evidence="22" id="KW-1185">Reference proteome</keyword>
<dbReference type="InterPro" id="IPR050778">
    <property type="entry name" value="Cueball_EGF_LRP_Nidogen"/>
</dbReference>
<dbReference type="PROSITE" id="PS00022">
    <property type="entry name" value="EGF_1"/>
    <property type="match status" value="2"/>
</dbReference>
<evidence type="ECO:0000256" key="18">
    <source>
        <dbReference type="SAM" id="Phobius"/>
    </source>
</evidence>
<feature type="domain" description="EGF-like" evidence="20">
    <location>
        <begin position="418"/>
        <end position="453"/>
    </location>
</feature>
<evidence type="ECO:0000259" key="20">
    <source>
        <dbReference type="PROSITE" id="PS50026"/>
    </source>
</evidence>
<comment type="similarity">
    <text evidence="14">Belongs to the cueball family.</text>
</comment>
<keyword evidence="5 19" id="KW-0732">Signal</keyword>
<evidence type="ECO:0000256" key="2">
    <source>
        <dbReference type="ARBA" id="ARBA00022475"/>
    </source>
</evidence>
<evidence type="ECO:0000256" key="10">
    <source>
        <dbReference type="ARBA" id="ARBA00022989"/>
    </source>
</evidence>
<evidence type="ECO:0000256" key="16">
    <source>
        <dbReference type="PROSITE-ProRule" id="PRU00076"/>
    </source>
</evidence>
<keyword evidence="6" id="KW-0677">Repeat</keyword>
<dbReference type="PROSITE" id="PS51120">
    <property type="entry name" value="LDLRB"/>
    <property type="match status" value="2"/>
</dbReference>
<feature type="domain" description="EGF-like" evidence="20">
    <location>
        <begin position="382"/>
        <end position="417"/>
    </location>
</feature>
<evidence type="ECO:0000256" key="4">
    <source>
        <dbReference type="ARBA" id="ARBA00022692"/>
    </source>
</evidence>
<comment type="caution">
    <text evidence="16">Lacks conserved residue(s) required for the propagation of feature annotation.</text>
</comment>
<evidence type="ECO:0000256" key="1">
    <source>
        <dbReference type="ARBA" id="ARBA00004251"/>
    </source>
</evidence>
<feature type="chain" id="PRO_5009327737" description="Protein cueball" evidence="19">
    <location>
        <begin position="24"/>
        <end position="628"/>
    </location>
</feature>
<evidence type="ECO:0000256" key="12">
    <source>
        <dbReference type="ARBA" id="ARBA00023157"/>
    </source>
</evidence>
<feature type="repeat" description="LDL-receptor class B" evidence="17">
    <location>
        <begin position="213"/>
        <end position="258"/>
    </location>
</feature>
<evidence type="ECO:0000256" key="14">
    <source>
        <dbReference type="ARBA" id="ARBA00038070"/>
    </source>
</evidence>
<dbReference type="Proteomes" id="UP000095300">
    <property type="component" value="Unassembled WGS sequence"/>
</dbReference>
<dbReference type="InterPro" id="IPR011042">
    <property type="entry name" value="6-blade_b-propeller_TolB-like"/>
</dbReference>
<evidence type="ECO:0000256" key="19">
    <source>
        <dbReference type="SAM" id="SignalP"/>
    </source>
</evidence>
<feature type="disulfide bond" evidence="16">
    <location>
        <begin position="421"/>
        <end position="431"/>
    </location>
</feature>
<dbReference type="SMART" id="SM00181">
    <property type="entry name" value="EGF"/>
    <property type="match status" value="3"/>
</dbReference>
<keyword evidence="4 18" id="KW-0812">Transmembrane</keyword>
<keyword evidence="10 18" id="KW-1133">Transmembrane helix</keyword>
<dbReference type="GO" id="GO:0042813">
    <property type="term" value="F:Wnt receptor activity"/>
    <property type="evidence" value="ECO:0007669"/>
    <property type="project" value="TreeGrafter"/>
</dbReference>
<dbReference type="PANTHER" id="PTHR46513">
    <property type="entry name" value="VITELLOGENIN RECEPTOR-LIKE PROTEIN-RELATED-RELATED"/>
    <property type="match status" value="1"/>
</dbReference>
<dbReference type="InterPro" id="IPR000742">
    <property type="entry name" value="EGF"/>
</dbReference>
<evidence type="ECO:0000256" key="9">
    <source>
        <dbReference type="ARBA" id="ARBA00022943"/>
    </source>
</evidence>
<keyword evidence="7" id="KW-0221">Differentiation</keyword>
<keyword evidence="2" id="KW-1003">Cell membrane</keyword>
<evidence type="ECO:0000256" key="3">
    <source>
        <dbReference type="ARBA" id="ARBA00022536"/>
    </source>
</evidence>
<dbReference type="Pfam" id="PF00058">
    <property type="entry name" value="Ldl_recept_b"/>
    <property type="match status" value="1"/>
</dbReference>
<feature type="disulfide bond" evidence="16">
    <location>
        <begin position="443"/>
        <end position="452"/>
    </location>
</feature>
<feature type="signal peptide" evidence="19">
    <location>
        <begin position="1"/>
        <end position="23"/>
    </location>
</feature>
<feature type="repeat" description="LDL-receptor class B" evidence="17">
    <location>
        <begin position="168"/>
        <end position="212"/>
    </location>
</feature>
<dbReference type="AlphaFoldDB" id="A0A1I8Q5M8"/>
<dbReference type="VEuPathDB" id="VectorBase:SCAU014143"/>
<evidence type="ECO:0000256" key="11">
    <source>
        <dbReference type="ARBA" id="ARBA00023136"/>
    </source>
</evidence>